<name>A0A1C7NFH0_9FUNG</name>
<reference evidence="2 3" key="1">
    <citation type="submission" date="2016-03" db="EMBL/GenBank/DDBJ databases">
        <title>Choanephora cucurbitarum.</title>
        <authorList>
            <person name="Min B."/>
            <person name="Park H."/>
            <person name="Park J.-H."/>
            <person name="Shin H.-D."/>
            <person name="Choi I.-G."/>
        </authorList>
    </citation>
    <scope>NUCLEOTIDE SEQUENCE [LARGE SCALE GENOMIC DNA]</scope>
    <source>
        <strain evidence="2 3">KUS-F28377</strain>
    </source>
</reference>
<evidence type="ECO:0000313" key="2">
    <source>
        <dbReference type="EMBL" id="OBZ86084.1"/>
    </source>
</evidence>
<dbReference type="Proteomes" id="UP000093000">
    <property type="component" value="Unassembled WGS sequence"/>
</dbReference>
<protein>
    <submittedName>
        <fullName evidence="2">Uncharacterized protein</fullName>
    </submittedName>
</protein>
<gene>
    <name evidence="2" type="ORF">A0J61_05864</name>
</gene>
<dbReference type="InParanoid" id="A0A1C7NFH0"/>
<evidence type="ECO:0000313" key="3">
    <source>
        <dbReference type="Proteomes" id="UP000093000"/>
    </source>
</evidence>
<comment type="caution">
    <text evidence="2">The sequence shown here is derived from an EMBL/GenBank/DDBJ whole genome shotgun (WGS) entry which is preliminary data.</text>
</comment>
<sequence>MVYIGQEDLHNFLRSQENYNLEAFLRQHEQLISSTNSYNSWEKLRTTWVMRYKAALKEVKPELKHISRKLTAVEDTFWQQLYRKVNMVQNGELRIELLDWCTQLMCKKPVTVQTEAIKDKINRLEEENSNALVDRLNIMSFKLLNSFDTLTPIEKCLLKLSVSNVINMSKKVYSDQYQKHFSLSLYESLSSLSPPTLTLSYEQQLQTHFAEFKKIIFEESEAMVPMAIAKRGLKDQICYVMIYLRNKMAEWEDNDEGKDDDEDEENDDEAESAREKKRKRVETTSENDMMMVVKFVLDAVFADSNLRWRSGEKTTSSTKRSKIINELASSSSNNNNSCSNVMGRRSDLVLTNKHGVNLCLVESKNGSSCYEEISQDSKSVRCTKSLYAYNSALSHQCLWSMNWNGYEGDMYYMRKHEGVDVVLAVEHLSIPTRACLIDSLKNTLVAFYKFKEQMLAYDRSITYSFTISEETDTRVYHSP</sequence>
<feature type="region of interest" description="Disordered" evidence="1">
    <location>
        <begin position="253"/>
        <end position="283"/>
    </location>
</feature>
<dbReference type="OrthoDB" id="2284791at2759"/>
<dbReference type="EMBL" id="LUGH01000330">
    <property type="protein sequence ID" value="OBZ86084.1"/>
    <property type="molecule type" value="Genomic_DNA"/>
</dbReference>
<dbReference type="AlphaFoldDB" id="A0A1C7NFH0"/>
<feature type="compositionally biased region" description="Acidic residues" evidence="1">
    <location>
        <begin position="253"/>
        <end position="270"/>
    </location>
</feature>
<keyword evidence="3" id="KW-1185">Reference proteome</keyword>
<organism evidence="2 3">
    <name type="scientific">Choanephora cucurbitarum</name>
    <dbReference type="NCBI Taxonomy" id="101091"/>
    <lineage>
        <taxon>Eukaryota</taxon>
        <taxon>Fungi</taxon>
        <taxon>Fungi incertae sedis</taxon>
        <taxon>Mucoromycota</taxon>
        <taxon>Mucoromycotina</taxon>
        <taxon>Mucoromycetes</taxon>
        <taxon>Mucorales</taxon>
        <taxon>Mucorineae</taxon>
        <taxon>Choanephoraceae</taxon>
        <taxon>Choanephoroideae</taxon>
        <taxon>Choanephora</taxon>
    </lineage>
</organism>
<proteinExistence type="predicted"/>
<accession>A0A1C7NFH0</accession>
<evidence type="ECO:0000256" key="1">
    <source>
        <dbReference type="SAM" id="MobiDB-lite"/>
    </source>
</evidence>